<reference evidence="4 5" key="1">
    <citation type="submission" date="2019-02" db="EMBL/GenBank/DDBJ databases">
        <title>Genome sequencing of the rare red list fungi Antrodiella citrinella (Flaviporus citrinellus).</title>
        <authorList>
            <person name="Buettner E."/>
            <person name="Kellner H."/>
        </authorList>
    </citation>
    <scope>NUCLEOTIDE SEQUENCE [LARGE SCALE GENOMIC DNA]</scope>
    <source>
        <strain evidence="4 5">DSM 108506</strain>
    </source>
</reference>
<dbReference type="AlphaFoldDB" id="A0A4S4MTG9"/>
<keyword evidence="5" id="KW-1185">Reference proteome</keyword>
<dbReference type="PANTHER" id="PTHR24201:SF16">
    <property type="entry name" value="ANKYRIN-1-LIKE-RELATED"/>
    <property type="match status" value="1"/>
</dbReference>
<dbReference type="SMART" id="SM00248">
    <property type="entry name" value="ANK"/>
    <property type="match status" value="2"/>
</dbReference>
<name>A0A4S4MTG9_9APHY</name>
<dbReference type="InterPro" id="IPR050776">
    <property type="entry name" value="Ank_Repeat/CDKN_Inhibitor"/>
</dbReference>
<dbReference type="Gene3D" id="1.25.40.20">
    <property type="entry name" value="Ankyrin repeat-containing domain"/>
    <property type="match status" value="1"/>
</dbReference>
<dbReference type="PROSITE" id="PS50297">
    <property type="entry name" value="ANK_REP_REGION"/>
    <property type="match status" value="1"/>
</dbReference>
<dbReference type="SUPFAM" id="SSF48403">
    <property type="entry name" value="Ankyrin repeat"/>
    <property type="match status" value="1"/>
</dbReference>
<dbReference type="OrthoDB" id="10057496at2759"/>
<evidence type="ECO:0000256" key="3">
    <source>
        <dbReference type="PROSITE-ProRule" id="PRU00023"/>
    </source>
</evidence>
<evidence type="ECO:0000256" key="1">
    <source>
        <dbReference type="ARBA" id="ARBA00022737"/>
    </source>
</evidence>
<gene>
    <name evidence="4" type="ORF">EUX98_g4643</name>
</gene>
<accession>A0A4S4MTG9</accession>
<dbReference type="GO" id="GO:0005634">
    <property type="term" value="C:nucleus"/>
    <property type="evidence" value="ECO:0007669"/>
    <property type="project" value="TreeGrafter"/>
</dbReference>
<proteinExistence type="predicted"/>
<comment type="caution">
    <text evidence="4">The sequence shown here is derived from an EMBL/GenBank/DDBJ whole genome shotgun (WGS) entry which is preliminary data.</text>
</comment>
<sequence length="187" mass="20127">MSLPLPSNEDKDELLVSCRYGDLEDVQDFVSKFGHGPVNELRDASGNSVLHMVAANGHTDVLDFLLTVVAPTLLSAQNNAGSTPSHWAALNSHLLVLQKLVQFKTGPGVDLLDVKNTAGRSPLGEAENIGWDEGAKWMVEVMNLEDGKAEAGEDQVLDGTEEIQVEIQDAEGQIAKMKIGQQPPKDS</sequence>
<dbReference type="EMBL" id="SGPM01000119">
    <property type="protein sequence ID" value="THH29536.1"/>
    <property type="molecule type" value="Genomic_DNA"/>
</dbReference>
<dbReference type="Proteomes" id="UP000308730">
    <property type="component" value="Unassembled WGS sequence"/>
</dbReference>
<keyword evidence="1" id="KW-0677">Repeat</keyword>
<evidence type="ECO:0000256" key="2">
    <source>
        <dbReference type="ARBA" id="ARBA00023043"/>
    </source>
</evidence>
<feature type="repeat" description="ANK" evidence="3">
    <location>
        <begin position="45"/>
        <end position="66"/>
    </location>
</feature>
<dbReference type="InterPro" id="IPR002110">
    <property type="entry name" value="Ankyrin_rpt"/>
</dbReference>
<evidence type="ECO:0000313" key="5">
    <source>
        <dbReference type="Proteomes" id="UP000308730"/>
    </source>
</evidence>
<dbReference type="PANTHER" id="PTHR24201">
    <property type="entry name" value="ANK_REP_REGION DOMAIN-CONTAINING PROTEIN"/>
    <property type="match status" value="1"/>
</dbReference>
<evidence type="ECO:0000313" key="4">
    <source>
        <dbReference type="EMBL" id="THH29536.1"/>
    </source>
</evidence>
<keyword evidence="2 3" id="KW-0040">ANK repeat</keyword>
<protein>
    <submittedName>
        <fullName evidence="4">Uncharacterized protein</fullName>
    </submittedName>
</protein>
<organism evidence="4 5">
    <name type="scientific">Antrodiella citrinella</name>
    <dbReference type="NCBI Taxonomy" id="2447956"/>
    <lineage>
        <taxon>Eukaryota</taxon>
        <taxon>Fungi</taxon>
        <taxon>Dikarya</taxon>
        <taxon>Basidiomycota</taxon>
        <taxon>Agaricomycotina</taxon>
        <taxon>Agaricomycetes</taxon>
        <taxon>Polyporales</taxon>
        <taxon>Steccherinaceae</taxon>
        <taxon>Antrodiella</taxon>
    </lineage>
</organism>
<dbReference type="InterPro" id="IPR036770">
    <property type="entry name" value="Ankyrin_rpt-contain_sf"/>
</dbReference>
<dbReference type="Pfam" id="PF12796">
    <property type="entry name" value="Ank_2"/>
    <property type="match status" value="1"/>
</dbReference>
<dbReference type="PROSITE" id="PS50088">
    <property type="entry name" value="ANK_REPEAT"/>
    <property type="match status" value="1"/>
</dbReference>